<keyword evidence="3" id="KW-1185">Reference proteome</keyword>
<keyword evidence="2" id="KW-0378">Hydrolase</keyword>
<sequence>MPILNMANGPDINYVRTRATGGVPIVFIHALGLDLSVWEHQFEAFGGDHDLLAMDLPGHGRSGDLQQPPNFKAMAQSVCDLLEHLHIAQAHLVGISVGGMIAQTLAVMAPQRIRSLILVATSCTFPDAVRTILRERAQLVRAGGMKAVIPLHLDRWFPQAFRQKRPDVLDRLSKILLRQDSEFHAGMWDMVAELELHQDLASLGCPAMVVAGALDMSASPEAGNVIVHQLPGATLHVMPGSGHFPQMEFPVEFNRLMRAFLQQTE</sequence>
<feature type="domain" description="AB hydrolase-1" evidence="1">
    <location>
        <begin position="24"/>
        <end position="250"/>
    </location>
</feature>
<proteinExistence type="predicted"/>
<dbReference type="InterPro" id="IPR050228">
    <property type="entry name" value="Carboxylesterase_BioH"/>
</dbReference>
<dbReference type="PRINTS" id="PR00111">
    <property type="entry name" value="ABHYDROLASE"/>
</dbReference>
<comment type="caution">
    <text evidence="2">The sequence shown here is derived from an EMBL/GenBank/DDBJ whole genome shotgun (WGS) entry which is preliminary data.</text>
</comment>
<dbReference type="GO" id="GO:0016787">
    <property type="term" value="F:hydrolase activity"/>
    <property type="evidence" value="ECO:0007669"/>
    <property type="project" value="UniProtKB-KW"/>
</dbReference>
<dbReference type="EMBL" id="JAQQFM010000010">
    <property type="protein sequence ID" value="MFL9926791.1"/>
    <property type="molecule type" value="Genomic_DNA"/>
</dbReference>
<accession>A0ABW9AEA8</accession>
<dbReference type="Proteomes" id="UP001629246">
    <property type="component" value="Unassembled WGS sequence"/>
</dbReference>
<evidence type="ECO:0000259" key="1">
    <source>
        <dbReference type="Pfam" id="PF00561"/>
    </source>
</evidence>
<dbReference type="RefSeq" id="WP_408160012.1">
    <property type="nucleotide sequence ID" value="NZ_JAQQFM010000010.1"/>
</dbReference>
<evidence type="ECO:0000313" key="3">
    <source>
        <dbReference type="Proteomes" id="UP001629246"/>
    </source>
</evidence>
<organism evidence="2 3">
    <name type="scientific">Herbaspirillum lusitanum</name>
    <dbReference type="NCBI Taxonomy" id="213312"/>
    <lineage>
        <taxon>Bacteria</taxon>
        <taxon>Pseudomonadati</taxon>
        <taxon>Pseudomonadota</taxon>
        <taxon>Betaproteobacteria</taxon>
        <taxon>Burkholderiales</taxon>
        <taxon>Oxalobacteraceae</taxon>
        <taxon>Herbaspirillum</taxon>
    </lineage>
</organism>
<dbReference type="InterPro" id="IPR000073">
    <property type="entry name" value="AB_hydrolase_1"/>
</dbReference>
<dbReference type="InterPro" id="IPR029058">
    <property type="entry name" value="AB_hydrolase_fold"/>
</dbReference>
<gene>
    <name evidence="2" type="ORF">PQR62_21130</name>
</gene>
<dbReference type="InterPro" id="IPR000639">
    <property type="entry name" value="Epox_hydrolase-like"/>
</dbReference>
<dbReference type="PANTHER" id="PTHR43194">
    <property type="entry name" value="HYDROLASE ALPHA/BETA FOLD FAMILY"/>
    <property type="match status" value="1"/>
</dbReference>
<dbReference type="Pfam" id="PF00561">
    <property type="entry name" value="Abhydrolase_1"/>
    <property type="match status" value="1"/>
</dbReference>
<protein>
    <submittedName>
        <fullName evidence="2">Alpha/beta fold hydrolase</fullName>
    </submittedName>
</protein>
<dbReference type="PRINTS" id="PR00412">
    <property type="entry name" value="EPOXHYDRLASE"/>
</dbReference>
<dbReference type="Gene3D" id="3.40.50.1820">
    <property type="entry name" value="alpha/beta hydrolase"/>
    <property type="match status" value="1"/>
</dbReference>
<name>A0ABW9AEA8_9BURK</name>
<dbReference type="PANTHER" id="PTHR43194:SF5">
    <property type="entry name" value="PIMELOYL-[ACYL-CARRIER PROTEIN] METHYL ESTER ESTERASE"/>
    <property type="match status" value="1"/>
</dbReference>
<evidence type="ECO:0000313" key="2">
    <source>
        <dbReference type="EMBL" id="MFL9926791.1"/>
    </source>
</evidence>
<reference evidence="2 3" key="1">
    <citation type="journal article" date="2024" name="Chem. Sci.">
        <title>Discovery of megapolipeptins by genome mining of a Burkholderiales bacteria collection.</title>
        <authorList>
            <person name="Paulo B.S."/>
            <person name="Recchia M.J.J."/>
            <person name="Lee S."/>
            <person name="Fergusson C.H."/>
            <person name="Romanowski S.B."/>
            <person name="Hernandez A."/>
            <person name="Krull N."/>
            <person name="Liu D.Y."/>
            <person name="Cavanagh H."/>
            <person name="Bos A."/>
            <person name="Gray C.A."/>
            <person name="Murphy B.T."/>
            <person name="Linington R.G."/>
            <person name="Eustaquio A.S."/>
        </authorList>
    </citation>
    <scope>NUCLEOTIDE SEQUENCE [LARGE SCALE GENOMIC DNA]</scope>
    <source>
        <strain evidence="2 3">RL21-008-BIB-A</strain>
    </source>
</reference>
<dbReference type="SUPFAM" id="SSF53474">
    <property type="entry name" value="alpha/beta-Hydrolases"/>
    <property type="match status" value="1"/>
</dbReference>